<reference evidence="2 3" key="1">
    <citation type="submission" date="2014-04" db="EMBL/GenBank/DDBJ databases">
        <authorList>
            <consortium name="DOE Joint Genome Institute"/>
            <person name="Kuo A."/>
            <person name="Kohler A."/>
            <person name="Jargeat P."/>
            <person name="Nagy L.G."/>
            <person name="Floudas D."/>
            <person name="Copeland A."/>
            <person name="Barry K.W."/>
            <person name="Cichocki N."/>
            <person name="Veneault-Fourrey C."/>
            <person name="LaButti K."/>
            <person name="Lindquist E.A."/>
            <person name="Lipzen A."/>
            <person name="Lundell T."/>
            <person name="Morin E."/>
            <person name="Murat C."/>
            <person name="Sun H."/>
            <person name="Tunlid A."/>
            <person name="Henrissat B."/>
            <person name="Grigoriev I.V."/>
            <person name="Hibbett D.S."/>
            <person name="Martin F."/>
            <person name="Nordberg H.P."/>
            <person name="Cantor M.N."/>
            <person name="Hua S.X."/>
        </authorList>
    </citation>
    <scope>NUCLEOTIDE SEQUENCE [LARGE SCALE GENOMIC DNA]</scope>
    <source>
        <strain evidence="2 3">Ve08.2h10</strain>
    </source>
</reference>
<evidence type="ECO:0000256" key="1">
    <source>
        <dbReference type="SAM" id="MobiDB-lite"/>
    </source>
</evidence>
<dbReference type="EMBL" id="KN825463">
    <property type="protein sequence ID" value="KIK90847.1"/>
    <property type="molecule type" value="Genomic_DNA"/>
</dbReference>
<feature type="region of interest" description="Disordered" evidence="1">
    <location>
        <begin position="214"/>
        <end position="250"/>
    </location>
</feature>
<dbReference type="AlphaFoldDB" id="A0A0D0D2Z1"/>
<dbReference type="HOGENOM" id="CLU_075362_1_0_1"/>
<dbReference type="Proteomes" id="UP000054538">
    <property type="component" value="Unassembled WGS sequence"/>
</dbReference>
<organism evidence="2 3">
    <name type="scientific">Paxillus rubicundulus Ve08.2h10</name>
    <dbReference type="NCBI Taxonomy" id="930991"/>
    <lineage>
        <taxon>Eukaryota</taxon>
        <taxon>Fungi</taxon>
        <taxon>Dikarya</taxon>
        <taxon>Basidiomycota</taxon>
        <taxon>Agaricomycotina</taxon>
        <taxon>Agaricomycetes</taxon>
        <taxon>Agaricomycetidae</taxon>
        <taxon>Boletales</taxon>
        <taxon>Paxilineae</taxon>
        <taxon>Paxillaceae</taxon>
        <taxon>Paxillus</taxon>
    </lineage>
</organism>
<protein>
    <submittedName>
        <fullName evidence="2">Uncharacterized protein</fullName>
    </submittedName>
</protein>
<keyword evidence="3" id="KW-1185">Reference proteome</keyword>
<name>A0A0D0D2Z1_9AGAM</name>
<dbReference type="InParanoid" id="A0A0D0D2Z1"/>
<sequence>MTPSLLTTLLAQSIPLTLKKPAEQVAFEATTAWLHALALTIPGDTDNLIEEWGMWSDKWNVAMGAMAKDNAGTLTKGLTLWLPAAIIPGIQEADNAFGRIVLDAITWKEVPTAWRQKRGPGQGYPWLKTQRPPNQCTTPLWPPSPHGRQPGARWRWRCPEVRERSIHIKISAVMKWLHSLLRGWLSTRTRVPNVSEAQSHAMGSLGAHAKTGVSEAAEVSASQVPRPIRAATPVAGPSVQPQPSTGSDEKEDVVIVVQAGKGKAISAQAKGVTVDKGDFKEIMRQLLICKSKVQDTQAQSTELEGEVLGLKAYINRLHQK</sequence>
<accession>A0A0D0D2Z1</accession>
<proteinExistence type="predicted"/>
<evidence type="ECO:0000313" key="2">
    <source>
        <dbReference type="EMBL" id="KIK90847.1"/>
    </source>
</evidence>
<evidence type="ECO:0000313" key="3">
    <source>
        <dbReference type="Proteomes" id="UP000054538"/>
    </source>
</evidence>
<reference evidence="3" key="2">
    <citation type="submission" date="2015-01" db="EMBL/GenBank/DDBJ databases">
        <title>Evolutionary Origins and Diversification of the Mycorrhizal Mutualists.</title>
        <authorList>
            <consortium name="DOE Joint Genome Institute"/>
            <consortium name="Mycorrhizal Genomics Consortium"/>
            <person name="Kohler A."/>
            <person name="Kuo A."/>
            <person name="Nagy L.G."/>
            <person name="Floudas D."/>
            <person name="Copeland A."/>
            <person name="Barry K.W."/>
            <person name="Cichocki N."/>
            <person name="Veneault-Fourrey C."/>
            <person name="LaButti K."/>
            <person name="Lindquist E.A."/>
            <person name="Lipzen A."/>
            <person name="Lundell T."/>
            <person name="Morin E."/>
            <person name="Murat C."/>
            <person name="Riley R."/>
            <person name="Ohm R."/>
            <person name="Sun H."/>
            <person name="Tunlid A."/>
            <person name="Henrissat B."/>
            <person name="Grigoriev I.V."/>
            <person name="Hibbett D.S."/>
            <person name="Martin F."/>
        </authorList>
    </citation>
    <scope>NUCLEOTIDE SEQUENCE [LARGE SCALE GENOMIC DNA]</scope>
    <source>
        <strain evidence="3">Ve08.2h10</strain>
    </source>
</reference>
<gene>
    <name evidence="2" type="ORF">PAXRUDRAFT_14115</name>
</gene>